<dbReference type="KEGG" id="strr:EKD16_20180"/>
<organism evidence="1 2">
    <name type="scientific">Streptomonospora litoralis</name>
    <dbReference type="NCBI Taxonomy" id="2498135"/>
    <lineage>
        <taxon>Bacteria</taxon>
        <taxon>Bacillati</taxon>
        <taxon>Actinomycetota</taxon>
        <taxon>Actinomycetes</taxon>
        <taxon>Streptosporangiales</taxon>
        <taxon>Nocardiopsidaceae</taxon>
        <taxon>Streptomonospora</taxon>
    </lineage>
</organism>
<reference evidence="1 2" key="1">
    <citation type="submission" date="2019-02" db="EMBL/GenBank/DDBJ databases">
        <authorList>
            <person name="Khodamoradi S."/>
            <person name="Hahnke R.L."/>
            <person name="Kaempfer P."/>
            <person name="Schumann P."/>
            <person name="Rohde M."/>
            <person name="Steinert M."/>
            <person name="Luzhetskyy A."/>
            <person name="Wink J."/>
            <person name="Ruckert C."/>
        </authorList>
    </citation>
    <scope>NUCLEOTIDE SEQUENCE [LARGE SCALE GENOMIC DNA]</scope>
    <source>
        <strain evidence="1 2">M2</strain>
    </source>
</reference>
<dbReference type="Proteomes" id="UP000292235">
    <property type="component" value="Chromosome"/>
</dbReference>
<protein>
    <submittedName>
        <fullName evidence="1">Uncharacterized protein</fullName>
    </submittedName>
</protein>
<dbReference type="AlphaFoldDB" id="A0A4P6Q925"/>
<evidence type="ECO:0000313" key="2">
    <source>
        <dbReference type="Proteomes" id="UP000292235"/>
    </source>
</evidence>
<dbReference type="RefSeq" id="WP_165498619.1">
    <property type="nucleotide sequence ID" value="NZ_CP036455.1"/>
</dbReference>
<name>A0A4P6Q925_9ACTN</name>
<sequence>MTDPDPDSIPADQRWFRPDEWQKGEREATWEIAAGEVTYCEDVDAMFHGLDR</sequence>
<keyword evidence="2" id="KW-1185">Reference proteome</keyword>
<evidence type="ECO:0000313" key="1">
    <source>
        <dbReference type="EMBL" id="QBI55799.1"/>
    </source>
</evidence>
<proteinExistence type="predicted"/>
<gene>
    <name evidence="1" type="ORF">EKD16_20180</name>
</gene>
<accession>A0A4P6Q925</accession>
<dbReference type="EMBL" id="CP036455">
    <property type="protein sequence ID" value="QBI55799.1"/>
    <property type="molecule type" value="Genomic_DNA"/>
</dbReference>